<reference evidence="2" key="1">
    <citation type="submission" date="2024-01" db="EMBL/GenBank/DDBJ databases">
        <authorList>
            <person name="Webb A."/>
        </authorList>
    </citation>
    <scope>NUCLEOTIDE SEQUENCE</scope>
    <source>
        <strain evidence="2">Pm1</strain>
    </source>
</reference>
<dbReference type="Proteomes" id="UP001162060">
    <property type="component" value="Unassembled WGS sequence"/>
</dbReference>
<evidence type="ECO:0000313" key="4">
    <source>
        <dbReference type="Proteomes" id="UP001162060"/>
    </source>
</evidence>
<name>A0AAV1T579_9STRA</name>
<gene>
    <name evidence="2" type="ORF">PM001_LOCUS2656</name>
    <name evidence="3" type="ORF">PM001_LOCUS27927</name>
</gene>
<feature type="compositionally biased region" description="Basic and acidic residues" evidence="1">
    <location>
        <begin position="129"/>
        <end position="138"/>
    </location>
</feature>
<evidence type="ECO:0000313" key="2">
    <source>
        <dbReference type="EMBL" id="CAK7903178.1"/>
    </source>
</evidence>
<accession>A0AAV1T579</accession>
<dbReference type="EMBL" id="CAKLBY020000025">
    <property type="protein sequence ID" value="CAK7903178.1"/>
    <property type="molecule type" value="Genomic_DNA"/>
</dbReference>
<evidence type="ECO:0000313" key="3">
    <source>
        <dbReference type="EMBL" id="CAK7942777.1"/>
    </source>
</evidence>
<proteinExistence type="predicted"/>
<organism evidence="2 4">
    <name type="scientific">Peronospora matthiolae</name>
    <dbReference type="NCBI Taxonomy" id="2874970"/>
    <lineage>
        <taxon>Eukaryota</taxon>
        <taxon>Sar</taxon>
        <taxon>Stramenopiles</taxon>
        <taxon>Oomycota</taxon>
        <taxon>Peronosporomycetes</taxon>
        <taxon>Peronosporales</taxon>
        <taxon>Peronosporaceae</taxon>
        <taxon>Peronospora</taxon>
    </lineage>
</organism>
<sequence>MAKNASGQSPMSSSFSSSRTEALTSPVAPASRQGIRRRREGSSDVEIEELDSCTMRQKSYNYFEQKHQSDYLMPSLLRTSTFHSSLGRSSKSHKRQRTLAEQLDSMCLRDQVLDRKGTRNQCKSITEGDGERKDTQQYRDTAESATFVELQGDLGQEEASSFDDSGSHCDSAMATLENATVVAGVGRLRGFFAAHCSDRRRPFDRMYRHYVTVTPQVGATTNPQGNELVVFRPPTSSPCGNKSEAYLTLTPHEFNKLSTAEKRQWYQTHCRYVAEFDATIAQEKKEHELDLLLEPVDSKGRLGARRHGMSSMDSSCSPEVLDVPSDVEMMEVFEQDVAPKHPRAAGALTHTEWFTDDNL</sequence>
<feature type="region of interest" description="Disordered" evidence="1">
    <location>
        <begin position="1"/>
        <end position="45"/>
    </location>
</feature>
<dbReference type="AlphaFoldDB" id="A0AAV1T579"/>
<evidence type="ECO:0000256" key="1">
    <source>
        <dbReference type="SAM" id="MobiDB-lite"/>
    </source>
</evidence>
<feature type="compositionally biased region" description="Low complexity" evidence="1">
    <location>
        <begin position="1"/>
        <end position="18"/>
    </location>
</feature>
<comment type="caution">
    <text evidence="2">The sequence shown here is derived from an EMBL/GenBank/DDBJ whole genome shotgun (WGS) entry which is preliminary data.</text>
</comment>
<protein>
    <submittedName>
        <fullName evidence="2">Uncharacterized protein</fullName>
    </submittedName>
</protein>
<dbReference type="EMBL" id="CAKLBY020000283">
    <property type="protein sequence ID" value="CAK7942777.1"/>
    <property type="molecule type" value="Genomic_DNA"/>
</dbReference>
<feature type="region of interest" description="Disordered" evidence="1">
    <location>
        <begin position="119"/>
        <end position="138"/>
    </location>
</feature>